<feature type="region of interest" description="Disordered" evidence="1">
    <location>
        <begin position="24"/>
        <end position="45"/>
    </location>
</feature>
<gene>
    <name evidence="2" type="ORF">ETD85_11605</name>
</gene>
<comment type="caution">
    <text evidence="2">The sequence shown here is derived from an EMBL/GenBank/DDBJ whole genome shotgun (WGS) entry which is preliminary data.</text>
</comment>
<organism evidence="2 3">
    <name type="scientific">Nonomuraea zeae</name>
    <dbReference type="NCBI Taxonomy" id="1642303"/>
    <lineage>
        <taxon>Bacteria</taxon>
        <taxon>Bacillati</taxon>
        <taxon>Actinomycetota</taxon>
        <taxon>Actinomycetes</taxon>
        <taxon>Streptosporangiales</taxon>
        <taxon>Streptosporangiaceae</taxon>
        <taxon>Nonomuraea</taxon>
    </lineage>
</organism>
<dbReference type="EMBL" id="VCKX01000026">
    <property type="protein sequence ID" value="TMR36244.1"/>
    <property type="molecule type" value="Genomic_DNA"/>
</dbReference>
<evidence type="ECO:0000313" key="3">
    <source>
        <dbReference type="Proteomes" id="UP000306628"/>
    </source>
</evidence>
<dbReference type="GO" id="GO:0004180">
    <property type="term" value="F:carboxypeptidase activity"/>
    <property type="evidence" value="ECO:0007669"/>
    <property type="project" value="UniProtKB-KW"/>
</dbReference>
<evidence type="ECO:0000256" key="1">
    <source>
        <dbReference type="SAM" id="MobiDB-lite"/>
    </source>
</evidence>
<protein>
    <submittedName>
        <fullName evidence="2">Carboxypeptidase regulatory-like domain-containing protein</fullName>
    </submittedName>
</protein>
<evidence type="ECO:0000313" key="2">
    <source>
        <dbReference type="EMBL" id="TMR36244.1"/>
    </source>
</evidence>
<dbReference type="OrthoDB" id="9151199at2"/>
<proteinExistence type="predicted"/>
<dbReference type="AlphaFoldDB" id="A0A5S4GUV2"/>
<dbReference type="RefSeq" id="WP_138689659.1">
    <property type="nucleotide sequence ID" value="NZ_JBHSAZ010000026.1"/>
</dbReference>
<feature type="region of interest" description="Disordered" evidence="1">
    <location>
        <begin position="227"/>
        <end position="256"/>
    </location>
</feature>
<reference evidence="2 3" key="1">
    <citation type="submission" date="2019-05" db="EMBL/GenBank/DDBJ databases">
        <title>Draft genome sequence of Nonomuraea zeae DSM 100528.</title>
        <authorList>
            <person name="Saricaoglu S."/>
            <person name="Isik K."/>
        </authorList>
    </citation>
    <scope>NUCLEOTIDE SEQUENCE [LARGE SCALE GENOMIC DNA]</scope>
    <source>
        <strain evidence="2 3">DSM 100528</strain>
    </source>
</reference>
<keyword evidence="2" id="KW-0121">Carboxypeptidase</keyword>
<sequence>MTAQPRFVETRTAHRLALGIEPIDAVTGRPSGHPVEAGLPLPGTPPPLPDGLIAPPEAHAPPGGPVVPLDGVGHGRFVLRHNSRRDLWPTPRAAELRILLRDPQRRYVPRLLTVSLWRRRELEDAETAGTPVPVLARTLRPWLLPGSAYPLPRGTTAVRGTVRTPAGAPVPWARLEAVISGTPTVAGRAHGDERGEFLLIVAGLGDAGLNVENLPVIELDVRVRARRPPPSGVPEEAVPRADVPDTPLLRGEIPPPGYVASPPRTLRISVGRLHAEPLPFPFPT</sequence>
<name>A0A5S4GUV2_9ACTN</name>
<dbReference type="Proteomes" id="UP000306628">
    <property type="component" value="Unassembled WGS sequence"/>
</dbReference>
<keyword evidence="2" id="KW-0378">Hydrolase</keyword>
<keyword evidence="3" id="KW-1185">Reference proteome</keyword>
<accession>A0A5S4GUV2</accession>
<keyword evidence="2" id="KW-0645">Protease</keyword>